<protein>
    <submittedName>
        <fullName evidence="1">Uncharacterized protein</fullName>
    </submittedName>
</protein>
<name>A0ABQ1RIZ1_9BURK</name>
<dbReference type="Proteomes" id="UP000597138">
    <property type="component" value="Unassembled WGS sequence"/>
</dbReference>
<evidence type="ECO:0000313" key="1">
    <source>
        <dbReference type="EMBL" id="GGD69833.1"/>
    </source>
</evidence>
<gene>
    <name evidence="1" type="ORF">GCM10010985_25420</name>
</gene>
<dbReference type="EMBL" id="BMEG01000003">
    <property type="protein sequence ID" value="GGD69833.1"/>
    <property type="molecule type" value="Genomic_DNA"/>
</dbReference>
<sequence>MAHITGKRPKLALFPTKSVPMAPGATEDDFTVYASFRGSDSSGYYGTLKVVRTTDGKILYPFEGVEQIGPFGSKPDAIAAAHRRGDEIVNGDLKNPELEQ</sequence>
<accession>A0ABQ1RIZ1</accession>
<dbReference type="InterPro" id="IPR046569">
    <property type="entry name" value="DUF6723"/>
</dbReference>
<dbReference type="Pfam" id="PF20484">
    <property type="entry name" value="DUF6723"/>
    <property type="match status" value="1"/>
</dbReference>
<evidence type="ECO:0000313" key="2">
    <source>
        <dbReference type="Proteomes" id="UP000597138"/>
    </source>
</evidence>
<reference evidence="2" key="1">
    <citation type="journal article" date="2019" name="Int. J. Syst. Evol. Microbiol.">
        <title>The Global Catalogue of Microorganisms (GCM) 10K type strain sequencing project: providing services to taxonomists for standard genome sequencing and annotation.</title>
        <authorList>
            <consortium name="The Broad Institute Genomics Platform"/>
            <consortium name="The Broad Institute Genome Sequencing Center for Infectious Disease"/>
            <person name="Wu L."/>
            <person name="Ma J."/>
        </authorList>
    </citation>
    <scope>NUCLEOTIDE SEQUENCE [LARGE SCALE GENOMIC DNA]</scope>
    <source>
        <strain evidence="2">CGMCC 1.11013</strain>
    </source>
</reference>
<proteinExistence type="predicted"/>
<keyword evidence="2" id="KW-1185">Reference proteome</keyword>
<comment type="caution">
    <text evidence="1">The sequence shown here is derived from an EMBL/GenBank/DDBJ whole genome shotgun (WGS) entry which is preliminary data.</text>
</comment>
<dbReference type="RefSeq" id="WP_052006026.1">
    <property type="nucleotide sequence ID" value="NZ_BMEG01000003.1"/>
</dbReference>
<organism evidence="1 2">
    <name type="scientific">Caballeronia grimmiae</name>
    <dbReference type="NCBI Taxonomy" id="1071679"/>
    <lineage>
        <taxon>Bacteria</taxon>
        <taxon>Pseudomonadati</taxon>
        <taxon>Pseudomonadota</taxon>
        <taxon>Betaproteobacteria</taxon>
        <taxon>Burkholderiales</taxon>
        <taxon>Burkholderiaceae</taxon>
        <taxon>Caballeronia</taxon>
    </lineage>
</organism>